<evidence type="ECO:0000313" key="2">
    <source>
        <dbReference type="EMBL" id="CDI56179.1"/>
    </source>
</evidence>
<dbReference type="Gene3D" id="3.30.559.10">
    <property type="entry name" value="Chloramphenicol acetyltransferase-like domain"/>
    <property type="match status" value="1"/>
</dbReference>
<dbReference type="AlphaFoldDB" id="A0A077RDR6"/>
<dbReference type="InterPro" id="IPR023213">
    <property type="entry name" value="CAT-like_dom_sf"/>
</dbReference>
<feature type="compositionally biased region" description="Polar residues" evidence="1">
    <location>
        <begin position="123"/>
        <end position="141"/>
    </location>
</feature>
<proteinExistence type="predicted"/>
<reference evidence="2" key="1">
    <citation type="journal article" date="2014" name="Genome Biol. Evol.">
        <title>Gene Loss Rather Than Gene Gain Is Associated with a Host Jump from Monocots to Dicots in the Smut Fungus Melanopsichium pennsylvanicum.</title>
        <authorList>
            <person name="Sharma R."/>
            <person name="Mishra B."/>
            <person name="Runge F."/>
            <person name="Thines M."/>
        </authorList>
    </citation>
    <scope>NUCLEOTIDE SEQUENCE</scope>
    <source>
        <strain evidence="2">4</strain>
    </source>
</reference>
<name>A0A077RDR6_9BASI</name>
<dbReference type="PANTHER" id="PTHR42034">
    <property type="entry name" value="CHROMOSOME 7, WHOLE GENOME SHOTGUN SEQUENCE-RELATED"/>
    <property type="match status" value="1"/>
</dbReference>
<feature type="region of interest" description="Disordered" evidence="1">
    <location>
        <begin position="119"/>
        <end position="145"/>
    </location>
</feature>
<organism evidence="2">
    <name type="scientific">Melanopsichium pennsylvanicum 4</name>
    <dbReference type="NCBI Taxonomy" id="1398559"/>
    <lineage>
        <taxon>Eukaryota</taxon>
        <taxon>Fungi</taxon>
        <taxon>Dikarya</taxon>
        <taxon>Basidiomycota</taxon>
        <taxon>Ustilaginomycotina</taxon>
        <taxon>Ustilaginomycetes</taxon>
        <taxon>Ustilaginales</taxon>
        <taxon>Ustilaginaceae</taxon>
        <taxon>Melanopsichium</taxon>
    </lineage>
</organism>
<accession>A0A077RDR6</accession>
<dbReference type="PANTHER" id="PTHR42034:SF1">
    <property type="entry name" value="CONDENSATION DOMAIN-CONTAINING PROTEIN"/>
    <property type="match status" value="1"/>
</dbReference>
<dbReference type="EMBL" id="HG529677">
    <property type="protein sequence ID" value="CDI56179.1"/>
    <property type="molecule type" value="Genomic_DNA"/>
</dbReference>
<feature type="compositionally biased region" description="Basic residues" evidence="1">
    <location>
        <begin position="1"/>
        <end position="14"/>
    </location>
</feature>
<feature type="region of interest" description="Disordered" evidence="1">
    <location>
        <begin position="179"/>
        <end position="219"/>
    </location>
</feature>
<protein>
    <submittedName>
        <fullName evidence="2">Uncharacterized protein</fullName>
    </submittedName>
</protein>
<sequence length="884" mass="98080">MSALKHHLSHRALRPKPGEDLLTPSPVYSATPVQSGSGPSKSKLKSLKHRLSHFSFRSESHHNTILHEATSESRGSLSTLVSVNSDVASSTDAPTSLALPHLKGLRRYSSYLTIRTTTRKVSARSLASDTSTSTCPNTSLDSPSLLSTASAVSSATSFGPSSSTHIPNQGEQSQYPLNLALSAPKPPRPPRRRSSALPLRTQANNSKPLVTPPHSDSEYKWNAHQTKEGRLIWWRTVDAMSNFIQHWQHRFYNHGDMFASCTLSLSSPSIPQSSFDPADPCSRSASKPAFELTYTTLREAVRRLRWNHPTIALRLAKRAELGIEMLDIPAFIAQHVDLQVALVFDVLTNEAEVEAWLDEILFIHPSTLSRSSSAMGGQQEEGEFRSFLTEATKEGVPGRDRLRIHYWPSDANKGVDARVLIEQCHSVSEGIGTMLVFDLLLSSIASVLSDPAPTSCNWGEEVIRLEPALQDAIANPPESWEVGREELKQVLKVNEERMSGKSTPPNLLDRLGGKVISATLKNHTCSKNVLRSKVLNAPLVGLCRCVAENGSMLPLGLLPQTGVPHTGMRTHTDFISDTLNPTKTKALLCLLKSRGLTLAPFLEACVHLATTWVRKHRGLTPKGGIDAGDRILGSFSNAVSKRQTLKSEYSRYLGLCMSGFPTKIAASDANWSDTSCNDTVPSPTDPNDPLPNITPQDLDTLFDITAQLTLQYKQGRENKDWLRYDKALMWSTMQTEYLFLRDPAHYPSMPWLSSIGRMENFFAGSYPIASLKEGTTLEAYNMRLLGRVGIRQPILHVYSFRMKTTLQISFADWLYQPSTSDARKLHGKKHHKHPVANKIRNKIQSQKNQQGHIDGDDTRQNVLHFWLQVYHSLINAVLTDDAQK</sequence>
<feature type="region of interest" description="Disordered" evidence="1">
    <location>
        <begin position="1"/>
        <end position="44"/>
    </location>
</feature>
<evidence type="ECO:0000256" key="1">
    <source>
        <dbReference type="SAM" id="MobiDB-lite"/>
    </source>
</evidence>